<dbReference type="EMBL" id="JACNFK010000030">
    <property type="protein sequence ID" value="MBC8519956.1"/>
    <property type="molecule type" value="Genomic_DNA"/>
</dbReference>
<evidence type="ECO:0000313" key="3">
    <source>
        <dbReference type="Proteomes" id="UP000654401"/>
    </source>
</evidence>
<evidence type="ECO:0000313" key="2">
    <source>
        <dbReference type="EMBL" id="MBC8519956.1"/>
    </source>
</evidence>
<feature type="signal peptide" evidence="1">
    <location>
        <begin position="1"/>
        <end position="22"/>
    </location>
</feature>
<reference evidence="2 3" key="1">
    <citation type="submission" date="2020-08" db="EMBL/GenBank/DDBJ databases">
        <title>Bridging the membrane lipid divide: bacteria of the FCB group superphylum have the potential to synthesize archaeal ether lipids.</title>
        <authorList>
            <person name="Villanueva L."/>
            <person name="Von Meijenfeldt F.A.B."/>
            <person name="Westbye A.B."/>
            <person name="Yadav S."/>
            <person name="Hopmans E.C."/>
            <person name="Dutilh B.E."/>
            <person name="Sinninghe Damste J.S."/>
        </authorList>
    </citation>
    <scope>NUCLEOTIDE SEQUENCE [LARGE SCALE GENOMIC DNA]</scope>
    <source>
        <strain evidence="2">NIOZ-UU100</strain>
    </source>
</reference>
<dbReference type="Proteomes" id="UP000654401">
    <property type="component" value="Unassembled WGS sequence"/>
</dbReference>
<feature type="chain" id="PRO_5035251071" evidence="1">
    <location>
        <begin position="23"/>
        <end position="125"/>
    </location>
</feature>
<protein>
    <submittedName>
        <fullName evidence="2">Uncharacterized protein</fullName>
    </submittedName>
</protein>
<organism evidence="2 3">
    <name type="scientific">Candidatus Thiopontia autotrophica</name>
    <dbReference type="NCBI Taxonomy" id="2841688"/>
    <lineage>
        <taxon>Bacteria</taxon>
        <taxon>Pseudomonadati</taxon>
        <taxon>Pseudomonadota</taxon>
        <taxon>Gammaproteobacteria</taxon>
        <taxon>Candidatus Thiopontia</taxon>
    </lineage>
</organism>
<dbReference type="AlphaFoldDB" id="A0A8J6NXI2"/>
<proteinExistence type="predicted"/>
<evidence type="ECO:0000256" key="1">
    <source>
        <dbReference type="SAM" id="SignalP"/>
    </source>
</evidence>
<keyword evidence="1" id="KW-0732">Signal</keyword>
<gene>
    <name evidence="2" type="ORF">H8D24_06085</name>
</gene>
<comment type="caution">
    <text evidence="2">The sequence shown here is derived from an EMBL/GenBank/DDBJ whole genome shotgun (WGS) entry which is preliminary data.</text>
</comment>
<accession>A0A8J6NXI2</accession>
<name>A0A8J6NXI2_9GAMM</name>
<sequence>MKSSKMVIAALASMAFSVPVMADSEQSQVPINPQMMQGMNPQMMQGMMGNRQQMPMMSGQQWRNPMGYQQQYPYGMMGNRHSSMMNPQLMQQMMASKQSHMKAVEGHLAGIDASLKELVELQRNR</sequence>